<dbReference type="Proteomes" id="UP000249829">
    <property type="component" value="Unassembled WGS sequence"/>
</dbReference>
<evidence type="ECO:0000313" key="3">
    <source>
        <dbReference type="Proteomes" id="UP000249829"/>
    </source>
</evidence>
<keyword evidence="3" id="KW-1185">Reference proteome</keyword>
<keyword evidence="1" id="KW-0472">Membrane</keyword>
<proteinExistence type="predicted"/>
<name>A0A2V5IVK3_ASPV1</name>
<dbReference type="AlphaFoldDB" id="A0A2V5IVK3"/>
<keyword evidence="1" id="KW-0812">Transmembrane</keyword>
<evidence type="ECO:0000313" key="2">
    <source>
        <dbReference type="EMBL" id="PYI24086.1"/>
    </source>
</evidence>
<organism evidence="2 3">
    <name type="scientific">Aspergillus violaceofuscus (strain CBS 115571)</name>
    <dbReference type="NCBI Taxonomy" id="1450538"/>
    <lineage>
        <taxon>Eukaryota</taxon>
        <taxon>Fungi</taxon>
        <taxon>Dikarya</taxon>
        <taxon>Ascomycota</taxon>
        <taxon>Pezizomycotina</taxon>
        <taxon>Eurotiomycetes</taxon>
        <taxon>Eurotiomycetidae</taxon>
        <taxon>Eurotiales</taxon>
        <taxon>Aspergillaceae</taxon>
        <taxon>Aspergillus</taxon>
    </lineage>
</organism>
<keyword evidence="1" id="KW-1133">Transmembrane helix</keyword>
<reference evidence="2 3" key="1">
    <citation type="submission" date="2018-02" db="EMBL/GenBank/DDBJ databases">
        <title>The genomes of Aspergillus section Nigri reveals drivers in fungal speciation.</title>
        <authorList>
            <consortium name="DOE Joint Genome Institute"/>
            <person name="Vesth T.C."/>
            <person name="Nybo J."/>
            <person name="Theobald S."/>
            <person name="Brandl J."/>
            <person name="Frisvad J.C."/>
            <person name="Nielsen K.F."/>
            <person name="Lyhne E.K."/>
            <person name="Kogle M.E."/>
            <person name="Kuo A."/>
            <person name="Riley R."/>
            <person name="Clum A."/>
            <person name="Nolan M."/>
            <person name="Lipzen A."/>
            <person name="Salamov A."/>
            <person name="Henrissat B."/>
            <person name="Wiebenga A."/>
            <person name="De vries R.P."/>
            <person name="Grigoriev I.V."/>
            <person name="Mortensen U.H."/>
            <person name="Andersen M.R."/>
            <person name="Baker S.E."/>
        </authorList>
    </citation>
    <scope>NUCLEOTIDE SEQUENCE [LARGE SCALE GENOMIC DNA]</scope>
    <source>
        <strain evidence="2 3">CBS 115571</strain>
    </source>
</reference>
<accession>A0A2V5IVK3</accession>
<gene>
    <name evidence="2" type="ORF">BO99DRAFT_125699</name>
</gene>
<protein>
    <submittedName>
        <fullName evidence="2">Uncharacterized protein</fullName>
    </submittedName>
</protein>
<dbReference type="EMBL" id="KZ825103">
    <property type="protein sequence ID" value="PYI24086.1"/>
    <property type="molecule type" value="Genomic_DNA"/>
</dbReference>
<feature type="transmembrane region" description="Helical" evidence="1">
    <location>
        <begin position="21"/>
        <end position="40"/>
    </location>
</feature>
<evidence type="ECO:0000256" key="1">
    <source>
        <dbReference type="SAM" id="Phobius"/>
    </source>
</evidence>
<sequence>MDRHAIFSALGSVRGICLQHVAAIGVTVTTFFYGTAPWIGRNVVLGLFLD</sequence>